<dbReference type="EMBL" id="CM037625">
    <property type="protein sequence ID" value="KAH7998564.1"/>
    <property type="molecule type" value="Genomic_DNA"/>
</dbReference>
<dbReference type="Proteomes" id="UP000827872">
    <property type="component" value="Linkage Group LG12"/>
</dbReference>
<accession>A0ACB8F089</accession>
<comment type="caution">
    <text evidence="1">The sequence shown here is derived from an EMBL/GenBank/DDBJ whole genome shotgun (WGS) entry which is preliminary data.</text>
</comment>
<protein>
    <submittedName>
        <fullName evidence="1">Uncharacterized protein</fullName>
    </submittedName>
</protein>
<evidence type="ECO:0000313" key="2">
    <source>
        <dbReference type="Proteomes" id="UP000827872"/>
    </source>
</evidence>
<proteinExistence type="predicted"/>
<name>A0ACB8F089_9SAUR</name>
<gene>
    <name evidence="1" type="ORF">K3G42_017959</name>
</gene>
<reference evidence="1" key="1">
    <citation type="submission" date="2021-08" db="EMBL/GenBank/DDBJ databases">
        <title>The first chromosome-level gecko genome reveals the dynamic sex chromosomes of Neotropical dwarf geckos (Sphaerodactylidae: Sphaerodactylus).</title>
        <authorList>
            <person name="Pinto B.J."/>
            <person name="Keating S.E."/>
            <person name="Gamble T."/>
        </authorList>
    </citation>
    <scope>NUCLEOTIDE SEQUENCE</scope>
    <source>
        <strain evidence="1">TG3544</strain>
    </source>
</reference>
<keyword evidence="2" id="KW-1185">Reference proteome</keyword>
<sequence length="153" mass="17428">MLQGTSLTSGEQRSQEERDGAEKSLLPFPLSLQGPPFASCLSEVPLFLQRRKATVEMIQEARRQPSERQTLGDPLQRSLSQQWIRTPGSSCCWQWRDVAHPLVKRIPRTTAGKRVKKQENRCLKPCWEREQVITSGLEHPLSTDLAPTRTLQP</sequence>
<organism evidence="1 2">
    <name type="scientific">Sphaerodactylus townsendi</name>
    <dbReference type="NCBI Taxonomy" id="933632"/>
    <lineage>
        <taxon>Eukaryota</taxon>
        <taxon>Metazoa</taxon>
        <taxon>Chordata</taxon>
        <taxon>Craniata</taxon>
        <taxon>Vertebrata</taxon>
        <taxon>Euteleostomi</taxon>
        <taxon>Lepidosauria</taxon>
        <taxon>Squamata</taxon>
        <taxon>Bifurcata</taxon>
        <taxon>Gekkota</taxon>
        <taxon>Sphaerodactylidae</taxon>
        <taxon>Sphaerodactylus</taxon>
    </lineage>
</organism>
<evidence type="ECO:0000313" key="1">
    <source>
        <dbReference type="EMBL" id="KAH7998564.1"/>
    </source>
</evidence>